<name>A0A3P6NLJ1_ANISI</name>
<dbReference type="AlphaFoldDB" id="A0A3P6NLJ1"/>
<keyword evidence="2" id="KW-1185">Reference proteome</keyword>
<protein>
    <submittedName>
        <fullName evidence="1">Uncharacterized protein</fullName>
    </submittedName>
</protein>
<gene>
    <name evidence="1" type="ORF">ASIM_LOCUS4511</name>
</gene>
<accession>A0A3P6NLJ1</accession>
<evidence type="ECO:0000313" key="2">
    <source>
        <dbReference type="Proteomes" id="UP000267096"/>
    </source>
</evidence>
<sequence length="61" mass="7012">MDGRQHVSRMEMPTRLQNVLPMYSERGAARIVAEMKSNPRSVPLVDDELPQWYRVGRVVSA</sequence>
<dbReference type="EMBL" id="UYRR01007933">
    <property type="protein sequence ID" value="VDK23979.1"/>
    <property type="molecule type" value="Genomic_DNA"/>
</dbReference>
<reference evidence="1 2" key="1">
    <citation type="submission" date="2018-11" db="EMBL/GenBank/DDBJ databases">
        <authorList>
            <consortium name="Pathogen Informatics"/>
        </authorList>
    </citation>
    <scope>NUCLEOTIDE SEQUENCE [LARGE SCALE GENOMIC DNA]</scope>
</reference>
<evidence type="ECO:0000313" key="1">
    <source>
        <dbReference type="EMBL" id="VDK23979.1"/>
    </source>
</evidence>
<proteinExistence type="predicted"/>
<organism evidence="1 2">
    <name type="scientific">Anisakis simplex</name>
    <name type="common">Herring worm</name>
    <dbReference type="NCBI Taxonomy" id="6269"/>
    <lineage>
        <taxon>Eukaryota</taxon>
        <taxon>Metazoa</taxon>
        <taxon>Ecdysozoa</taxon>
        <taxon>Nematoda</taxon>
        <taxon>Chromadorea</taxon>
        <taxon>Rhabditida</taxon>
        <taxon>Spirurina</taxon>
        <taxon>Ascaridomorpha</taxon>
        <taxon>Ascaridoidea</taxon>
        <taxon>Anisakidae</taxon>
        <taxon>Anisakis</taxon>
        <taxon>Anisakis simplex complex</taxon>
    </lineage>
</organism>
<dbReference type="Proteomes" id="UP000267096">
    <property type="component" value="Unassembled WGS sequence"/>
</dbReference>